<dbReference type="SUPFAM" id="SSF52540">
    <property type="entry name" value="P-loop containing nucleoside triphosphate hydrolases"/>
    <property type="match status" value="1"/>
</dbReference>
<dbReference type="PANTHER" id="PTHR15140">
    <property type="entry name" value="TUBULIN-SPECIFIC CHAPERONE E"/>
    <property type="match status" value="1"/>
</dbReference>
<keyword evidence="4" id="KW-0067">ATP-binding</keyword>
<keyword evidence="1" id="KW-0677">Repeat</keyword>
<name>A0A834G9P0_RHOSS</name>
<gene>
    <name evidence="8" type="ORF">RHSIM_Rhsim12G0205500</name>
</gene>
<evidence type="ECO:0000256" key="3">
    <source>
        <dbReference type="ARBA" id="ARBA00022821"/>
    </source>
</evidence>
<reference evidence="8" key="1">
    <citation type="submission" date="2019-11" db="EMBL/GenBank/DDBJ databases">
        <authorList>
            <person name="Liu Y."/>
            <person name="Hou J."/>
            <person name="Li T.-Q."/>
            <person name="Guan C.-H."/>
            <person name="Wu X."/>
            <person name="Wu H.-Z."/>
            <person name="Ling F."/>
            <person name="Zhang R."/>
            <person name="Shi X.-G."/>
            <person name="Ren J.-P."/>
            <person name="Chen E.-F."/>
            <person name="Sun J.-M."/>
        </authorList>
    </citation>
    <scope>NUCLEOTIDE SEQUENCE</scope>
    <source>
        <strain evidence="8">Adult_tree_wgs_1</strain>
        <tissue evidence="8">Leaves</tissue>
    </source>
</reference>
<organism evidence="8 9">
    <name type="scientific">Rhododendron simsii</name>
    <name type="common">Sims's rhododendron</name>
    <dbReference type="NCBI Taxonomy" id="118357"/>
    <lineage>
        <taxon>Eukaryota</taxon>
        <taxon>Viridiplantae</taxon>
        <taxon>Streptophyta</taxon>
        <taxon>Embryophyta</taxon>
        <taxon>Tracheophyta</taxon>
        <taxon>Spermatophyta</taxon>
        <taxon>Magnoliopsida</taxon>
        <taxon>eudicotyledons</taxon>
        <taxon>Gunneridae</taxon>
        <taxon>Pentapetalae</taxon>
        <taxon>asterids</taxon>
        <taxon>Ericales</taxon>
        <taxon>Ericaceae</taxon>
        <taxon>Ericoideae</taxon>
        <taxon>Rhodoreae</taxon>
        <taxon>Rhododendron</taxon>
    </lineage>
</organism>
<dbReference type="InterPro" id="IPR038005">
    <property type="entry name" value="RX-like_CC"/>
</dbReference>
<dbReference type="Gene3D" id="1.20.5.4130">
    <property type="match status" value="1"/>
</dbReference>
<feature type="domain" description="NB-ARC" evidence="5">
    <location>
        <begin position="157"/>
        <end position="320"/>
    </location>
</feature>
<evidence type="ECO:0000259" key="5">
    <source>
        <dbReference type="Pfam" id="PF00931"/>
    </source>
</evidence>
<dbReference type="Pfam" id="PF23598">
    <property type="entry name" value="LRR_14"/>
    <property type="match status" value="1"/>
</dbReference>
<dbReference type="GO" id="GO:0051707">
    <property type="term" value="P:response to other organism"/>
    <property type="evidence" value="ECO:0007669"/>
    <property type="project" value="UniProtKB-ARBA"/>
</dbReference>
<dbReference type="SUPFAM" id="SSF52058">
    <property type="entry name" value="L domain-like"/>
    <property type="match status" value="1"/>
</dbReference>
<dbReference type="PRINTS" id="PR00364">
    <property type="entry name" value="DISEASERSIST"/>
</dbReference>
<dbReference type="GO" id="GO:0043531">
    <property type="term" value="F:ADP binding"/>
    <property type="evidence" value="ECO:0007669"/>
    <property type="project" value="InterPro"/>
</dbReference>
<dbReference type="Gene3D" id="3.40.50.300">
    <property type="entry name" value="P-loop containing nucleotide triphosphate hydrolases"/>
    <property type="match status" value="1"/>
</dbReference>
<dbReference type="Pfam" id="PF00931">
    <property type="entry name" value="NB-ARC"/>
    <property type="match status" value="1"/>
</dbReference>
<dbReference type="InterPro" id="IPR041118">
    <property type="entry name" value="Rx_N"/>
</dbReference>
<evidence type="ECO:0000259" key="6">
    <source>
        <dbReference type="Pfam" id="PF18052"/>
    </source>
</evidence>
<accession>A0A834G9P0</accession>
<evidence type="ECO:0000256" key="2">
    <source>
        <dbReference type="ARBA" id="ARBA00022741"/>
    </source>
</evidence>
<dbReference type="PANTHER" id="PTHR15140:SF37">
    <property type="entry name" value="UBIQUITIN-LIKE DOMAIN-CONTAINING PROTEIN"/>
    <property type="match status" value="1"/>
</dbReference>
<dbReference type="InterPro" id="IPR055414">
    <property type="entry name" value="LRR_R13L4/SHOC2-like"/>
</dbReference>
<keyword evidence="2" id="KW-0547">Nucleotide-binding</keyword>
<protein>
    <submittedName>
        <fullName evidence="8">Uncharacterized protein</fullName>
    </submittedName>
</protein>
<dbReference type="Pfam" id="PF18052">
    <property type="entry name" value="Rx_N"/>
    <property type="match status" value="1"/>
</dbReference>
<proteinExistence type="predicted"/>
<dbReference type="EMBL" id="WJXA01000012">
    <property type="protein sequence ID" value="KAF7124406.1"/>
    <property type="molecule type" value="Genomic_DNA"/>
</dbReference>
<dbReference type="InterPro" id="IPR032675">
    <property type="entry name" value="LRR_dom_sf"/>
</dbReference>
<dbReference type="Proteomes" id="UP000626092">
    <property type="component" value="Unassembled WGS sequence"/>
</dbReference>
<keyword evidence="3" id="KW-0611">Plant defense</keyword>
<dbReference type="CDD" id="cd14798">
    <property type="entry name" value="RX-CC_like"/>
    <property type="match status" value="1"/>
</dbReference>
<dbReference type="InterPro" id="IPR027417">
    <property type="entry name" value="P-loop_NTPase"/>
</dbReference>
<comment type="caution">
    <text evidence="8">The sequence shown here is derived from an EMBL/GenBank/DDBJ whole genome shotgun (WGS) entry which is preliminary data.</text>
</comment>
<evidence type="ECO:0000259" key="7">
    <source>
        <dbReference type="Pfam" id="PF23598"/>
    </source>
</evidence>
<evidence type="ECO:0000313" key="8">
    <source>
        <dbReference type="EMBL" id="KAF7124406.1"/>
    </source>
</evidence>
<feature type="domain" description="Disease resistance R13L4/SHOC-2-like LRR" evidence="7">
    <location>
        <begin position="342"/>
        <end position="638"/>
    </location>
</feature>
<dbReference type="Gene3D" id="3.80.10.10">
    <property type="entry name" value="Ribonuclease Inhibitor"/>
    <property type="match status" value="1"/>
</dbReference>
<evidence type="ECO:0000256" key="1">
    <source>
        <dbReference type="ARBA" id="ARBA00022737"/>
    </source>
</evidence>
<dbReference type="AlphaFoldDB" id="A0A834G9P0"/>
<keyword evidence="9" id="KW-1185">Reference proteome</keyword>
<dbReference type="GO" id="GO:0006952">
    <property type="term" value="P:defense response"/>
    <property type="evidence" value="ECO:0007669"/>
    <property type="project" value="UniProtKB-KW"/>
</dbReference>
<dbReference type="FunFam" id="3.40.50.300:FF:001091">
    <property type="entry name" value="Probable disease resistance protein At1g61300"/>
    <property type="match status" value="1"/>
</dbReference>
<feature type="domain" description="Disease resistance N-terminal" evidence="6">
    <location>
        <begin position="2"/>
        <end position="78"/>
    </location>
</feature>
<sequence>MESLKQLVIYNAKLIINVRDEVDGLIRDLPLMKAIIEVSTEMGREDAVVKELVSRIRAVTFEAEDAVDAYLVEGTSYNLKGKKWLYKVFGSINHASKLREVVKNIQTIKEEVDKMNNYQMLREALQHRGPAGRRRMERRLPDIEKDNVVGFDKATATLVDRLTGKTEDLQVISIIGMGGLGKTTLAHKVYNDPIVLHEFSTLAWIYVSPTYSKDKLFLSILKGVTQVTSDMSNMGEDQLAEEVCRQLTWKYLIVVDDVWEEEDWDSIKKAFPNHKNGSRILLTTRFKHVAVHADQHSPPYELDFLTDVQSWELLQKKVFGGGDCPQDQVNLPREHVGYIPDEFKMLRVYHSQPVSFPRFPSEIERLVHLTYVAFSGDFKTIPLAVSNLWNLQTLIAETSSRTTRTIDIKADIWKMLKLRHLHTNKPSQLHDPVAKKTEDHDSLQTLTTITPQSCTEGVLGRTPCLKKLGIRGKLATLLEEKQGSLFDNLTTLKQLVTLKLLNDVFPEPPSENRLQRLPLPNKFPPNLKRLTLEDTFLEWEQMHVLGMLPKLEELKLKDNAFTGVRWILVDGDFQKLKALQIWKTDLVYWVAKAEHFPSLQHIVLKDCWRLWEIPSSLGNLEILRTIKIHQTSRPAAESAWKIKQQQQESNVYNGLKVEIFPPDLVQGSSPAAAAFTGKIEQQQQESNVYSGLKVEVFPPDLGRGSSPG</sequence>
<evidence type="ECO:0000256" key="4">
    <source>
        <dbReference type="ARBA" id="ARBA00022840"/>
    </source>
</evidence>
<dbReference type="InterPro" id="IPR002182">
    <property type="entry name" value="NB-ARC"/>
</dbReference>
<dbReference type="OrthoDB" id="646178at2759"/>
<evidence type="ECO:0000313" key="9">
    <source>
        <dbReference type="Proteomes" id="UP000626092"/>
    </source>
</evidence>
<dbReference type="GO" id="GO:0005524">
    <property type="term" value="F:ATP binding"/>
    <property type="evidence" value="ECO:0007669"/>
    <property type="project" value="UniProtKB-KW"/>
</dbReference>